<accession>A0AAW2XR41</accession>
<dbReference type="SUPFAM" id="SSF52777">
    <property type="entry name" value="CoA-dependent acyltransferases"/>
    <property type="match status" value="1"/>
</dbReference>
<dbReference type="InterPro" id="IPR023213">
    <property type="entry name" value="CAT-like_dom_sf"/>
</dbReference>
<proteinExistence type="inferred from homology"/>
<feature type="region of interest" description="Disordered" evidence="2">
    <location>
        <begin position="180"/>
        <end position="206"/>
    </location>
</feature>
<reference evidence="3" key="2">
    <citation type="journal article" date="2024" name="Plant">
        <title>Genomic evolution and insights into agronomic trait innovations of Sesamum species.</title>
        <authorList>
            <person name="Miao H."/>
            <person name="Wang L."/>
            <person name="Qu L."/>
            <person name="Liu H."/>
            <person name="Sun Y."/>
            <person name="Le M."/>
            <person name="Wang Q."/>
            <person name="Wei S."/>
            <person name="Zheng Y."/>
            <person name="Lin W."/>
            <person name="Duan Y."/>
            <person name="Cao H."/>
            <person name="Xiong S."/>
            <person name="Wang X."/>
            <person name="Wei L."/>
            <person name="Li C."/>
            <person name="Ma Q."/>
            <person name="Ju M."/>
            <person name="Zhao R."/>
            <person name="Li G."/>
            <person name="Mu C."/>
            <person name="Tian Q."/>
            <person name="Mei H."/>
            <person name="Zhang T."/>
            <person name="Gao T."/>
            <person name="Zhang H."/>
        </authorList>
    </citation>
    <scope>NUCLEOTIDE SEQUENCE</scope>
    <source>
        <strain evidence="3">KEN1</strain>
    </source>
</reference>
<protein>
    <submittedName>
        <fullName evidence="3">Spermidine hydroxycinnamoyl transferase</fullName>
    </submittedName>
</protein>
<dbReference type="Pfam" id="PF02458">
    <property type="entry name" value="Transferase"/>
    <property type="match status" value="1"/>
</dbReference>
<dbReference type="InterPro" id="IPR050317">
    <property type="entry name" value="Plant_Fungal_Acyltransferase"/>
</dbReference>
<comment type="similarity">
    <text evidence="1">Belongs to the plant acyltransferase family.</text>
</comment>
<organism evidence="3">
    <name type="scientific">Sesamum latifolium</name>
    <dbReference type="NCBI Taxonomy" id="2727402"/>
    <lineage>
        <taxon>Eukaryota</taxon>
        <taxon>Viridiplantae</taxon>
        <taxon>Streptophyta</taxon>
        <taxon>Embryophyta</taxon>
        <taxon>Tracheophyta</taxon>
        <taxon>Spermatophyta</taxon>
        <taxon>Magnoliopsida</taxon>
        <taxon>eudicotyledons</taxon>
        <taxon>Gunneridae</taxon>
        <taxon>Pentapetalae</taxon>
        <taxon>asterids</taxon>
        <taxon>lamiids</taxon>
        <taxon>Lamiales</taxon>
        <taxon>Pedaliaceae</taxon>
        <taxon>Sesamum</taxon>
    </lineage>
</organism>
<comment type="caution">
    <text evidence="3">The sequence shown here is derived from an EMBL/GenBank/DDBJ whole genome shotgun (WGS) entry which is preliminary data.</text>
</comment>
<dbReference type="AlphaFoldDB" id="A0AAW2XR41"/>
<keyword evidence="3" id="KW-0808">Transferase</keyword>
<dbReference type="PANTHER" id="PTHR31642:SF324">
    <property type="entry name" value="SPERMIDINE HYDROXYCINNAMOYL TRANSFERASE"/>
    <property type="match status" value="1"/>
</dbReference>
<dbReference type="EMBL" id="JACGWN010000003">
    <property type="protein sequence ID" value="KAL0456442.1"/>
    <property type="molecule type" value="Genomic_DNA"/>
</dbReference>
<dbReference type="PANTHER" id="PTHR31642">
    <property type="entry name" value="TRICHOTHECENE 3-O-ACETYLTRANSFERASE"/>
    <property type="match status" value="1"/>
</dbReference>
<dbReference type="Gene3D" id="3.30.559.10">
    <property type="entry name" value="Chloramphenicol acetyltransferase-like domain"/>
    <property type="match status" value="3"/>
</dbReference>
<evidence type="ECO:0000256" key="1">
    <source>
        <dbReference type="ARBA" id="ARBA00009861"/>
    </source>
</evidence>
<dbReference type="GO" id="GO:0016747">
    <property type="term" value="F:acyltransferase activity, transferring groups other than amino-acyl groups"/>
    <property type="evidence" value="ECO:0007669"/>
    <property type="project" value="TreeGrafter"/>
</dbReference>
<reference evidence="3" key="1">
    <citation type="submission" date="2020-06" db="EMBL/GenBank/DDBJ databases">
        <authorList>
            <person name="Li T."/>
            <person name="Hu X."/>
            <person name="Zhang T."/>
            <person name="Song X."/>
            <person name="Zhang H."/>
            <person name="Dai N."/>
            <person name="Sheng W."/>
            <person name="Hou X."/>
            <person name="Wei L."/>
        </authorList>
    </citation>
    <scope>NUCLEOTIDE SEQUENCE</scope>
    <source>
        <strain evidence="3">KEN1</strain>
        <tissue evidence="3">Leaf</tissue>
    </source>
</reference>
<evidence type="ECO:0000313" key="3">
    <source>
        <dbReference type="EMBL" id="KAL0456442.1"/>
    </source>
</evidence>
<evidence type="ECO:0000256" key="2">
    <source>
        <dbReference type="SAM" id="MobiDB-lite"/>
    </source>
</evidence>
<gene>
    <name evidence="3" type="ORF">Slati_0983400</name>
</gene>
<sequence>MKIKLNSNCLVKPGEPKWNGSLPLSELDQIGSIGYVNFILLYRPPQEWLTPPEAIAENLKSSLSKLLISFHPLAGRLTRIPGGRLQIQCNGIGVPLTDAESEATLDELKEFEQRQLVPSIDLEQLPLVAVQLTRFNCGGVCVGVAMSHAAMDGLSSSHFYSEWARLARGKPLETQPFLNREMLGDGGRQPCSAASPPQQPPEFDAPPLLISRNVEQESKENPGCGGSSFTRFEAMTAHIWRCACKSRRHTPEQRTRLSISVDIRRRVQAPLPKSYLGNAVLDVVALDNAGVLVSKSLSYAAGRIRETINKVTNDWLGLQFHGIDIGWGKEIYMGPADYGSDGDCMISSSSDGSVAVIVCLQEAHMEVFKKLFYEDMEFLVHESCCLNSDGSHHMIEHQVELSDESDEK</sequence>
<name>A0AAW2XR41_9LAMI</name>